<gene>
    <name evidence="7" type="ORF">SteCoe_16391</name>
</gene>
<evidence type="ECO:0000256" key="5">
    <source>
        <dbReference type="RuleBase" id="RU361277"/>
    </source>
</evidence>
<dbReference type="EMBL" id="MPUH01000326">
    <property type="protein sequence ID" value="OMJ82795.1"/>
    <property type="molecule type" value="Genomic_DNA"/>
</dbReference>
<comment type="similarity">
    <text evidence="5">Belongs to the zinc-containing alcohol dehydrogenase family.</text>
</comment>
<reference evidence="7 8" key="1">
    <citation type="submission" date="2016-11" db="EMBL/GenBank/DDBJ databases">
        <title>The macronuclear genome of Stentor coeruleus: a giant cell with tiny introns.</title>
        <authorList>
            <person name="Slabodnick M."/>
            <person name="Ruby J.G."/>
            <person name="Reiff S.B."/>
            <person name="Swart E.C."/>
            <person name="Gosai S."/>
            <person name="Prabakaran S."/>
            <person name="Witkowska E."/>
            <person name="Larue G.E."/>
            <person name="Fisher S."/>
            <person name="Freeman R.M."/>
            <person name="Gunawardena J."/>
            <person name="Chu W."/>
            <person name="Stover N.A."/>
            <person name="Gregory B.D."/>
            <person name="Nowacki M."/>
            <person name="Derisi J."/>
            <person name="Roy S.W."/>
            <person name="Marshall W.F."/>
            <person name="Sood P."/>
        </authorList>
    </citation>
    <scope>NUCLEOTIDE SEQUENCE [LARGE SCALE GENOMIC DNA]</scope>
    <source>
        <strain evidence="7">WM001</strain>
    </source>
</reference>
<dbReference type="Gene3D" id="3.40.50.720">
    <property type="entry name" value="NAD(P)-binding Rossmann-like Domain"/>
    <property type="match status" value="1"/>
</dbReference>
<evidence type="ECO:0000256" key="3">
    <source>
        <dbReference type="ARBA" id="ARBA00022833"/>
    </source>
</evidence>
<dbReference type="Pfam" id="PF08240">
    <property type="entry name" value="ADH_N"/>
    <property type="match status" value="1"/>
</dbReference>
<comment type="caution">
    <text evidence="7">The sequence shown here is derived from an EMBL/GenBank/DDBJ whole genome shotgun (WGS) entry which is preliminary data.</text>
</comment>
<dbReference type="InterPro" id="IPR002328">
    <property type="entry name" value="ADH_Zn_CS"/>
</dbReference>
<protein>
    <recommendedName>
        <fullName evidence="6">Enoyl reductase (ER) domain-containing protein</fullName>
    </recommendedName>
</protein>
<dbReference type="PROSITE" id="PS00059">
    <property type="entry name" value="ADH_ZINC"/>
    <property type="match status" value="1"/>
</dbReference>
<organism evidence="7 8">
    <name type="scientific">Stentor coeruleus</name>
    <dbReference type="NCBI Taxonomy" id="5963"/>
    <lineage>
        <taxon>Eukaryota</taxon>
        <taxon>Sar</taxon>
        <taxon>Alveolata</taxon>
        <taxon>Ciliophora</taxon>
        <taxon>Postciliodesmatophora</taxon>
        <taxon>Heterotrichea</taxon>
        <taxon>Heterotrichida</taxon>
        <taxon>Stentoridae</taxon>
        <taxon>Stentor</taxon>
    </lineage>
</organism>
<evidence type="ECO:0000256" key="1">
    <source>
        <dbReference type="ARBA" id="ARBA00001947"/>
    </source>
</evidence>
<dbReference type="GO" id="GO:0016616">
    <property type="term" value="F:oxidoreductase activity, acting on the CH-OH group of donors, NAD or NADP as acceptor"/>
    <property type="evidence" value="ECO:0007669"/>
    <property type="project" value="InterPro"/>
</dbReference>
<dbReference type="InterPro" id="IPR013154">
    <property type="entry name" value="ADH-like_N"/>
</dbReference>
<dbReference type="FunFam" id="3.40.50.720:FF:000022">
    <property type="entry name" value="Cinnamyl alcohol dehydrogenase"/>
    <property type="match status" value="1"/>
</dbReference>
<keyword evidence="8" id="KW-1185">Reference proteome</keyword>
<dbReference type="GO" id="GO:0008270">
    <property type="term" value="F:zinc ion binding"/>
    <property type="evidence" value="ECO:0007669"/>
    <property type="project" value="InterPro"/>
</dbReference>
<feature type="domain" description="Enoyl reductase (ER)" evidence="6">
    <location>
        <begin position="32"/>
        <end position="344"/>
    </location>
</feature>
<proteinExistence type="inferred from homology"/>
<dbReference type="Proteomes" id="UP000187209">
    <property type="component" value="Unassembled WGS sequence"/>
</dbReference>
<dbReference type="InterPro" id="IPR047109">
    <property type="entry name" value="CAD-like"/>
</dbReference>
<evidence type="ECO:0000313" key="8">
    <source>
        <dbReference type="Proteomes" id="UP000187209"/>
    </source>
</evidence>
<keyword evidence="4" id="KW-0560">Oxidoreductase</keyword>
<keyword evidence="3 5" id="KW-0862">Zinc</keyword>
<dbReference type="PANTHER" id="PTHR42683">
    <property type="entry name" value="ALDEHYDE REDUCTASE"/>
    <property type="match status" value="1"/>
</dbReference>
<dbReference type="SUPFAM" id="SSF50129">
    <property type="entry name" value="GroES-like"/>
    <property type="match status" value="1"/>
</dbReference>
<dbReference type="InterPro" id="IPR020843">
    <property type="entry name" value="ER"/>
</dbReference>
<evidence type="ECO:0000259" key="6">
    <source>
        <dbReference type="SMART" id="SM00829"/>
    </source>
</evidence>
<name>A0A1R2C1I7_9CILI</name>
<evidence type="ECO:0000256" key="2">
    <source>
        <dbReference type="ARBA" id="ARBA00022723"/>
    </source>
</evidence>
<dbReference type="Pfam" id="PF00107">
    <property type="entry name" value="ADH_zinc_N"/>
    <property type="match status" value="1"/>
</dbReference>
<dbReference type="OrthoDB" id="1879366at2759"/>
<evidence type="ECO:0000313" key="7">
    <source>
        <dbReference type="EMBL" id="OMJ82795.1"/>
    </source>
</evidence>
<dbReference type="InterPro" id="IPR036291">
    <property type="entry name" value="NAD(P)-bd_dom_sf"/>
</dbReference>
<dbReference type="InterPro" id="IPR011032">
    <property type="entry name" value="GroES-like_sf"/>
</dbReference>
<dbReference type="InterPro" id="IPR013149">
    <property type="entry name" value="ADH-like_C"/>
</dbReference>
<dbReference type="CDD" id="cd05283">
    <property type="entry name" value="CAD1"/>
    <property type="match status" value="1"/>
</dbReference>
<dbReference type="Gene3D" id="3.90.180.10">
    <property type="entry name" value="Medium-chain alcohol dehydrogenases, catalytic domain"/>
    <property type="match status" value="1"/>
</dbReference>
<sequence length="367" mass="39634">MASSYEILGDRASIPCDVGSAHGVALLTTSAGLDFEYSPFRHPSLLDKEVRIKVTHSGCCQTDTFMMKNGWGATNYPFVGGHETFGIVTHIGEKVTDFQIGDRVGHGWFRNYCTNCSICRAGNTQLCDTAEISIVNHFGGWATSYQSNQQGFYKLPDSMPGSAAPIMCAGATVYSPFKRDLVSGMKVGVVGIGGLGHLALMFAKNMGCEVTAISTSPSKEPEAREFGADHFLNSRDPEAIKRNERTLDYIIDTAIAPTLDTQLRLLKPRGIVTVVGLPEGGQNPTLNAFSIVTKDLTVKGSAAGSRSEIESMLEFCGLHSIYPKSEIYQFGNARAAIDSLGASIPRAPRYRAVLETASYFDIFTPSN</sequence>
<dbReference type="SUPFAM" id="SSF51735">
    <property type="entry name" value="NAD(P)-binding Rossmann-fold domains"/>
    <property type="match status" value="1"/>
</dbReference>
<evidence type="ECO:0000256" key="4">
    <source>
        <dbReference type="ARBA" id="ARBA00023002"/>
    </source>
</evidence>
<accession>A0A1R2C1I7</accession>
<dbReference type="SMART" id="SM00829">
    <property type="entry name" value="PKS_ER"/>
    <property type="match status" value="1"/>
</dbReference>
<keyword evidence="2 5" id="KW-0479">Metal-binding</keyword>
<dbReference type="AlphaFoldDB" id="A0A1R2C1I7"/>
<comment type="cofactor">
    <cofactor evidence="1 5">
        <name>Zn(2+)</name>
        <dbReference type="ChEBI" id="CHEBI:29105"/>
    </cofactor>
</comment>